<evidence type="ECO:0008006" key="3">
    <source>
        <dbReference type="Google" id="ProtNLM"/>
    </source>
</evidence>
<evidence type="ECO:0000313" key="2">
    <source>
        <dbReference type="Proteomes" id="UP000179934"/>
    </source>
</evidence>
<dbReference type="EMBL" id="MKFU01000014">
    <property type="protein sequence ID" value="OHY92449.1"/>
    <property type="molecule type" value="Genomic_DNA"/>
</dbReference>
<protein>
    <recommendedName>
        <fullName evidence="3">AbiTii domain-containing protein</fullName>
    </recommendedName>
</protein>
<dbReference type="RefSeq" id="WP_042023285.1">
    <property type="nucleotide sequence ID" value="NZ_CDBW01000041.1"/>
</dbReference>
<proteinExistence type="predicted"/>
<dbReference type="Proteomes" id="UP000179934">
    <property type="component" value="Unassembled WGS sequence"/>
</dbReference>
<dbReference type="AlphaFoldDB" id="A0A1S2CWE1"/>
<gene>
    <name evidence="1" type="ORF">BJD16_13265</name>
</gene>
<sequence length="267" mass="29908">MEVRKDLIEVEALMHRLLSIGEAFSKNIDYWSHLKNKEDFRFICRIPFNERHLVEAVYANGRDMAQFMAWTIGDTNEVYADFPTLTSIIDKFEGTWVYGAYDANVPDVAKSVCDKYGENLWSVNQMIELFRNQERSLSAVKVTLQMLKESDLYKKENGIEIVKEVSSTINVSGVSGSAINIHSSGATAQATTHTQYNEPAIFAEMLESVKGSGLDETTAQMLTENVNMLATSHETGTFSNAYKDFMQNVSAHITVFTPFIAGLTALL</sequence>
<comment type="caution">
    <text evidence="1">The sequence shown here is derived from an EMBL/GenBank/DDBJ whole genome shotgun (WGS) entry which is preliminary data.</text>
</comment>
<dbReference type="OrthoDB" id="5917758at2"/>
<dbReference type="GeneID" id="58923846"/>
<evidence type="ECO:0000313" key="1">
    <source>
        <dbReference type="EMBL" id="OHY92449.1"/>
    </source>
</evidence>
<reference evidence="1 2" key="1">
    <citation type="submission" date="2016-09" db="EMBL/GenBank/DDBJ databases">
        <title>Draft Genome Sequence of Aeromonas sobria Strain 08005, Isolated from Sick Rana catesbeiana.</title>
        <authorList>
            <person name="Yang Q."/>
        </authorList>
    </citation>
    <scope>NUCLEOTIDE SEQUENCE [LARGE SCALE GENOMIC DNA]</scope>
    <source>
        <strain evidence="1 2">08005</strain>
    </source>
</reference>
<accession>A0A1S2CWE1</accession>
<name>A0A1S2CWE1_AERSO</name>
<organism evidence="1 2">
    <name type="scientific">Aeromonas sobria</name>
    <dbReference type="NCBI Taxonomy" id="646"/>
    <lineage>
        <taxon>Bacteria</taxon>
        <taxon>Pseudomonadati</taxon>
        <taxon>Pseudomonadota</taxon>
        <taxon>Gammaproteobacteria</taxon>
        <taxon>Aeromonadales</taxon>
        <taxon>Aeromonadaceae</taxon>
        <taxon>Aeromonas</taxon>
    </lineage>
</organism>